<protein>
    <recommendedName>
        <fullName evidence="3">Secreted protein</fullName>
    </recommendedName>
</protein>
<name>A0ABN9WJ41_9DINO</name>
<keyword evidence="2" id="KW-1185">Reference proteome</keyword>
<reference evidence="1" key="1">
    <citation type="submission" date="2023-10" db="EMBL/GenBank/DDBJ databases">
        <authorList>
            <person name="Chen Y."/>
            <person name="Shah S."/>
            <person name="Dougan E. K."/>
            <person name="Thang M."/>
            <person name="Chan C."/>
        </authorList>
    </citation>
    <scope>NUCLEOTIDE SEQUENCE [LARGE SCALE GENOMIC DNA]</scope>
</reference>
<evidence type="ECO:0008006" key="3">
    <source>
        <dbReference type="Google" id="ProtNLM"/>
    </source>
</evidence>
<organism evidence="1 2">
    <name type="scientific">Prorocentrum cordatum</name>
    <dbReference type="NCBI Taxonomy" id="2364126"/>
    <lineage>
        <taxon>Eukaryota</taxon>
        <taxon>Sar</taxon>
        <taxon>Alveolata</taxon>
        <taxon>Dinophyceae</taxon>
        <taxon>Prorocentrales</taxon>
        <taxon>Prorocentraceae</taxon>
        <taxon>Prorocentrum</taxon>
    </lineage>
</organism>
<evidence type="ECO:0000313" key="1">
    <source>
        <dbReference type="EMBL" id="CAK0886530.1"/>
    </source>
</evidence>
<evidence type="ECO:0000313" key="2">
    <source>
        <dbReference type="Proteomes" id="UP001189429"/>
    </source>
</evidence>
<comment type="caution">
    <text evidence="1">The sequence shown here is derived from an EMBL/GenBank/DDBJ whole genome shotgun (WGS) entry which is preliminary data.</text>
</comment>
<dbReference type="EMBL" id="CAUYUJ010018815">
    <property type="protein sequence ID" value="CAK0886530.1"/>
    <property type="molecule type" value="Genomic_DNA"/>
</dbReference>
<dbReference type="Proteomes" id="UP001189429">
    <property type="component" value="Unassembled WGS sequence"/>
</dbReference>
<sequence>MGLWSVWHGQHRLACGGLVRLPARPWPCSATAPLAVAVTACFCAAEWPRAPAAAPLVVGVVGTVALSRRAKDATNRRIGLHLEEQASRVVKHGSFRSSWTYSRLHVSWFFARLSFVFGAVAARPSTATD</sequence>
<proteinExistence type="predicted"/>
<accession>A0ABN9WJ41</accession>
<gene>
    <name evidence="1" type="ORF">PCOR1329_LOCUS67851</name>
</gene>